<dbReference type="STRING" id="1123291.SAMN04490355_100173"/>
<dbReference type="PANTHER" id="PTHR42956">
    <property type="entry name" value="NITROGENASE IRON-MOLYBDENUM COFACTOR BIOSYNTHESIS PROTEIN NIFE"/>
    <property type="match status" value="1"/>
</dbReference>
<evidence type="ECO:0000259" key="1">
    <source>
        <dbReference type="Pfam" id="PF00148"/>
    </source>
</evidence>
<feature type="domain" description="Nitrogenase/oxidoreductase component 1" evidence="1">
    <location>
        <begin position="52"/>
        <end position="454"/>
    </location>
</feature>
<organism evidence="2 3">
    <name type="scientific">Pelosinus propionicus DSM 13327</name>
    <dbReference type="NCBI Taxonomy" id="1123291"/>
    <lineage>
        <taxon>Bacteria</taxon>
        <taxon>Bacillati</taxon>
        <taxon>Bacillota</taxon>
        <taxon>Negativicutes</taxon>
        <taxon>Selenomonadales</taxon>
        <taxon>Sporomusaceae</taxon>
        <taxon>Pelosinus</taxon>
    </lineage>
</organism>
<dbReference type="Pfam" id="PF00148">
    <property type="entry name" value="Oxidored_nitro"/>
    <property type="match status" value="1"/>
</dbReference>
<name>A0A1I4GR33_9FIRM</name>
<dbReference type="EMBL" id="FOTS01000001">
    <property type="protein sequence ID" value="SFL31576.1"/>
    <property type="molecule type" value="Genomic_DNA"/>
</dbReference>
<dbReference type="RefSeq" id="WP_090931826.1">
    <property type="nucleotide sequence ID" value="NZ_FOTS01000001.1"/>
</dbReference>
<evidence type="ECO:0000313" key="3">
    <source>
        <dbReference type="Proteomes" id="UP000199520"/>
    </source>
</evidence>
<dbReference type="InterPro" id="IPR000510">
    <property type="entry name" value="Nase/OxRdtase_comp1"/>
</dbReference>
<dbReference type="Gene3D" id="3.40.50.1980">
    <property type="entry name" value="Nitrogenase molybdenum iron protein domain"/>
    <property type="match status" value="3"/>
</dbReference>
<evidence type="ECO:0000313" key="2">
    <source>
        <dbReference type="EMBL" id="SFL31576.1"/>
    </source>
</evidence>
<dbReference type="AlphaFoldDB" id="A0A1I4GR33"/>
<dbReference type="SUPFAM" id="SSF53807">
    <property type="entry name" value="Helical backbone' metal receptor"/>
    <property type="match status" value="1"/>
</dbReference>
<proteinExistence type="predicted"/>
<gene>
    <name evidence="2" type="ORF">SAMN04490355_100173</name>
</gene>
<dbReference type="PANTHER" id="PTHR42956:SF1">
    <property type="entry name" value="NITROGENASE IRON-MOLYBDENUM COFACTOR BIOSYNTHESIS PROTEIN NIFE"/>
    <property type="match status" value="1"/>
</dbReference>
<sequence>MSINLTTPEAQIRENRLSSITGYKGSIKDLAAQANGCSLKSGERGFTQTTACSLGCAQGQLVLIKDAAVVGHSAIGCGSDTIQSNINNRRGQFSRELEYTNINYINTNMTEEATVFGGAAKLREGIREAYRRFNPKVIFVTTSCVSGIIGENVSGILDGLAEEIPVPLVPVHCEGFRSKLWASGFDAAFHAILTYIVKPAEKKNPNLINIINFSGIGRKEVVRLLGRLGLVPQFLVQFTTVDQLSKISEAAATLSFCGTLGSYLASGLEEHFGVPYIKSLQPHGVAGINSWLRELGKVLGREEEVEKLIAEETAAIVPELEELREKLKGKRVVIGMGPSFSQNYTRLLQELALEVVWAASWHFDQRHDYGEIPATILDLAKNEKDISACVSELQVHEINNLLRQLKPDLFVCRHPGMAIWSAKLGIPTIFINDEYQSFGYQGLINFGNRVADTLANPTFVQYLASKIKLPYTNWWLEQDAFTFLGEAPPKKKERITKAVV</sequence>
<dbReference type="GO" id="GO:0016491">
    <property type="term" value="F:oxidoreductase activity"/>
    <property type="evidence" value="ECO:0007669"/>
    <property type="project" value="InterPro"/>
</dbReference>
<dbReference type="Proteomes" id="UP000199520">
    <property type="component" value="Unassembled WGS sequence"/>
</dbReference>
<reference evidence="3" key="1">
    <citation type="submission" date="2016-10" db="EMBL/GenBank/DDBJ databases">
        <authorList>
            <person name="Varghese N."/>
            <person name="Submissions S."/>
        </authorList>
    </citation>
    <scope>NUCLEOTIDE SEQUENCE [LARGE SCALE GENOMIC DNA]</scope>
    <source>
        <strain evidence="3">DSM 13327</strain>
    </source>
</reference>
<protein>
    <submittedName>
        <fullName evidence="2">Nitrogenase molybdenum-iron protein alpha chain</fullName>
    </submittedName>
</protein>
<keyword evidence="3" id="KW-1185">Reference proteome</keyword>
<dbReference type="OrthoDB" id="1684488at2"/>
<dbReference type="InterPro" id="IPR049939">
    <property type="entry name" value="NifE-like"/>
</dbReference>
<accession>A0A1I4GR33</accession>